<evidence type="ECO:0000256" key="1">
    <source>
        <dbReference type="SAM" id="MobiDB-lite"/>
    </source>
</evidence>
<organism evidence="2 3">
    <name type="scientific">Lojkania enalia</name>
    <dbReference type="NCBI Taxonomy" id="147567"/>
    <lineage>
        <taxon>Eukaryota</taxon>
        <taxon>Fungi</taxon>
        <taxon>Dikarya</taxon>
        <taxon>Ascomycota</taxon>
        <taxon>Pezizomycotina</taxon>
        <taxon>Dothideomycetes</taxon>
        <taxon>Pleosporomycetidae</taxon>
        <taxon>Pleosporales</taxon>
        <taxon>Pleosporales incertae sedis</taxon>
        <taxon>Lojkania</taxon>
    </lineage>
</organism>
<comment type="caution">
    <text evidence="2">The sequence shown here is derived from an EMBL/GenBank/DDBJ whole genome shotgun (WGS) entry which is preliminary data.</text>
</comment>
<proteinExistence type="predicted"/>
<dbReference type="Proteomes" id="UP000800093">
    <property type="component" value="Unassembled WGS sequence"/>
</dbReference>
<evidence type="ECO:0000313" key="2">
    <source>
        <dbReference type="EMBL" id="KAF2258119.1"/>
    </source>
</evidence>
<evidence type="ECO:0000313" key="3">
    <source>
        <dbReference type="Proteomes" id="UP000800093"/>
    </source>
</evidence>
<protein>
    <submittedName>
        <fullName evidence="2">Uncharacterized protein</fullName>
    </submittedName>
</protein>
<sequence length="167" mass="18280">MDWRLRPLSLPQGDKGPRLLAQVTHKLAKQQTRVCFDTWPSRKSPRPINGSFSCCGSDCSEKGRVSVDGKGSTTPQGGYPASGKVVRGRQPTDAPLLGIKERTIKGSVRKHVPKRQGGDSCAMKYDCQSNSLASVLVIRRDTRSDQPVSLPLNRVPDKVGKELSINR</sequence>
<name>A0A9P4N0W5_9PLEO</name>
<feature type="region of interest" description="Disordered" evidence="1">
    <location>
        <begin position="65"/>
        <end position="90"/>
    </location>
</feature>
<keyword evidence="3" id="KW-1185">Reference proteome</keyword>
<gene>
    <name evidence="2" type="ORF">CC78DRAFT_146095</name>
</gene>
<accession>A0A9P4N0W5</accession>
<dbReference type="AlphaFoldDB" id="A0A9P4N0W5"/>
<dbReference type="EMBL" id="ML986782">
    <property type="protein sequence ID" value="KAF2258119.1"/>
    <property type="molecule type" value="Genomic_DNA"/>
</dbReference>
<reference evidence="3" key="1">
    <citation type="journal article" date="2020" name="Stud. Mycol.">
        <title>101 Dothideomycetes genomes: A test case for predicting lifestyles and emergence of pathogens.</title>
        <authorList>
            <person name="Haridas S."/>
            <person name="Albert R."/>
            <person name="Binder M."/>
            <person name="Bloem J."/>
            <person name="LaButti K."/>
            <person name="Salamov A."/>
            <person name="Andreopoulos B."/>
            <person name="Baker S."/>
            <person name="Barry K."/>
            <person name="Bills G."/>
            <person name="Bluhm B."/>
            <person name="Cannon C."/>
            <person name="Castanera R."/>
            <person name="Culley D."/>
            <person name="Daum C."/>
            <person name="Ezra D."/>
            <person name="Gonzalez J."/>
            <person name="Henrissat B."/>
            <person name="Kuo A."/>
            <person name="Liang C."/>
            <person name="Lipzen A."/>
            <person name="Lutzoni F."/>
            <person name="Magnuson J."/>
            <person name="Mondo S."/>
            <person name="Nolan M."/>
            <person name="Ohm R."/>
            <person name="Pangilinan J."/>
            <person name="Park H.-J."/>
            <person name="Ramirez L."/>
            <person name="Alfaro M."/>
            <person name="Sun H."/>
            <person name="Tritt A."/>
            <person name="Yoshinaga Y."/>
            <person name="Zwiers L.-H."/>
            <person name="Turgeon B."/>
            <person name="Goodwin S."/>
            <person name="Spatafora J."/>
            <person name="Crous P."/>
            <person name="Grigoriev I."/>
        </authorList>
    </citation>
    <scope>NUCLEOTIDE SEQUENCE [LARGE SCALE GENOMIC DNA]</scope>
    <source>
        <strain evidence="3">CBS 304.66</strain>
    </source>
</reference>